<dbReference type="OrthoDB" id="21102at10239"/>
<dbReference type="EMBL" id="MF668286">
    <property type="protein sequence ID" value="ASZ74982.1"/>
    <property type="molecule type" value="Genomic_DNA"/>
</dbReference>
<evidence type="ECO:0000313" key="2">
    <source>
        <dbReference type="Proteomes" id="UP000231419"/>
    </source>
</evidence>
<evidence type="ECO:0000313" key="1">
    <source>
        <dbReference type="EMBL" id="ASZ74982.1"/>
    </source>
</evidence>
<reference evidence="2" key="1">
    <citation type="submission" date="2017-08" db="EMBL/GenBank/DDBJ databases">
        <authorList>
            <person name="de Groot N.N."/>
        </authorList>
    </citation>
    <scope>NUCLEOTIDE SEQUENCE [LARGE SCALE GENOMIC DNA]</scope>
</reference>
<name>A0A2D1A2E0_9CAUD</name>
<keyword evidence="2" id="KW-1185">Reference proteome</keyword>
<organism evidence="1 2">
    <name type="scientific">Rhodococcus phage Trina</name>
    <dbReference type="NCBI Taxonomy" id="2027905"/>
    <lineage>
        <taxon>Viruses</taxon>
        <taxon>Duplodnaviria</taxon>
        <taxon>Heunggongvirae</taxon>
        <taxon>Uroviricota</taxon>
        <taxon>Caudoviricetes</taxon>
        <taxon>Trinavirus</taxon>
        <taxon>Trinavirus trina</taxon>
    </lineage>
</organism>
<dbReference type="Proteomes" id="UP000231419">
    <property type="component" value="Segment"/>
</dbReference>
<sequence>MSIYIGGNPISDVRIGNIPVQKVMRGTQLAWQRWVDATVIDEFNDGGPSSGAGLDTYFDKFGSRGTTCFQALNQVVAGDINTNNVRNYGYLYSNVGPLRTNKFTIGFQIGDAVNSGLETRLYVGRKMTAQSANQPPTVRATYLDCTSGTSYFRSTNASGTQTSATLTSGTSPVNTQWEVRVTGNSWAIYRNGVLNSTRIDPNGAMPLDGSVYVGFAICSDRNAVGTRGWGSRVNRWYFMENGYMA</sequence>
<proteinExistence type="predicted"/>
<gene>
    <name evidence="1" type="ORF">SEA_TRINA_203</name>
</gene>
<accession>A0A2D1A2E0</accession>
<protein>
    <submittedName>
        <fullName evidence="1">Uncharacterized protein</fullName>
    </submittedName>
</protein>